<proteinExistence type="predicted"/>
<keyword evidence="2" id="KW-1185">Reference proteome</keyword>
<reference evidence="1" key="1">
    <citation type="submission" date="2016-01" db="EMBL/GenBank/DDBJ databases">
        <authorList>
            <person name="Peeters C."/>
        </authorList>
    </citation>
    <scope>NUCLEOTIDE SEQUENCE [LARGE SCALE GENOMIC DNA]</scope>
    <source>
        <strain evidence="1">LMG 29323</strain>
    </source>
</reference>
<dbReference type="SUPFAM" id="SSF160930">
    <property type="entry name" value="FlhC-like"/>
    <property type="match status" value="1"/>
</dbReference>
<dbReference type="EMBL" id="FCOE02000013">
    <property type="protein sequence ID" value="SAK73707.1"/>
    <property type="molecule type" value="Genomic_DNA"/>
</dbReference>
<comment type="caution">
    <text evidence="1">The sequence shown here is derived from an EMBL/GenBank/DDBJ whole genome shotgun (WGS) entry which is preliminary data.</text>
</comment>
<dbReference type="AlphaFoldDB" id="A0A158BWR1"/>
<dbReference type="Proteomes" id="UP000054911">
    <property type="component" value="Unassembled WGS sequence"/>
</dbReference>
<evidence type="ECO:0000313" key="2">
    <source>
        <dbReference type="Proteomes" id="UP000054911"/>
    </source>
</evidence>
<dbReference type="RefSeq" id="WP_061176547.1">
    <property type="nucleotide sequence ID" value="NZ_FCOE02000013.1"/>
</dbReference>
<gene>
    <name evidence="1" type="ORF">AWB80_04153</name>
</gene>
<dbReference type="STRING" id="1777141.AWB80_04153"/>
<evidence type="ECO:0000313" key="1">
    <source>
        <dbReference type="EMBL" id="SAK73707.1"/>
    </source>
</evidence>
<sequence length="393" mass="44289">MAINTLNAIETSLTLPAFLAEKIQRANYSLTELMHKVLTRYERAEAVFAVSLESMDTFNKFAAPKATLMNMPFLALLPTLPNPRDWETFVDDVMYSQTVEQLASQMPAVDGMISRDLFHFNCYYVTLLKDVLQMNILAPPLLGITFELAEYLATKPVRQLEAAIGRIKFPLFRWRFDDNLFWKEYSTGWPSNESVAHHLMRTSQISASALPYKDSWSNLRLERAERDGLARLFMSQGCRASTAVDFFNLNRTTARAVYKQIHGVSSPVGCRTKSLTWYVQTAVNRVQATFVVWLYRCALRNDANIPKALIATNDIAAKLFGDDLVITADRANHLASAMAMDSRLSVAPCRSCKTDYVLANEQGKIELAKDFVCPGCSYSLKSRLASKQKKAKS</sequence>
<protein>
    <submittedName>
        <fullName evidence="1">Transcriptional activator FlhC</fullName>
    </submittedName>
</protein>
<name>A0A158BWR1_9BURK</name>
<accession>A0A158BWR1</accession>
<dbReference type="OrthoDB" id="8781641at2"/>
<organism evidence="1 2">
    <name type="scientific">Caballeronia pedi</name>
    <dbReference type="NCBI Taxonomy" id="1777141"/>
    <lineage>
        <taxon>Bacteria</taxon>
        <taxon>Pseudomonadati</taxon>
        <taxon>Pseudomonadota</taxon>
        <taxon>Betaproteobacteria</taxon>
        <taxon>Burkholderiales</taxon>
        <taxon>Burkholderiaceae</taxon>
        <taxon>Caballeronia</taxon>
    </lineage>
</organism>